<dbReference type="SUPFAM" id="SSF64383">
    <property type="entry name" value="Cell-division protein ZipA, C-terminal domain"/>
    <property type="match status" value="1"/>
</dbReference>
<evidence type="ECO:0000256" key="3">
    <source>
        <dbReference type="ARBA" id="ARBA00022618"/>
    </source>
</evidence>
<dbReference type="GO" id="GO:0000917">
    <property type="term" value="P:division septum assembly"/>
    <property type="evidence" value="ECO:0007669"/>
    <property type="project" value="TreeGrafter"/>
</dbReference>
<dbReference type="InterPro" id="IPR011919">
    <property type="entry name" value="Cell_div_ZipA"/>
</dbReference>
<feature type="domain" description="ZipA C-terminal FtsZ-binding" evidence="10">
    <location>
        <begin position="150"/>
        <end position="280"/>
    </location>
</feature>
<dbReference type="STRING" id="1715285.SOFFGTOCOR_0090"/>
<dbReference type="PANTHER" id="PTHR38685:SF1">
    <property type="entry name" value="CELL DIVISION PROTEIN ZIPA"/>
    <property type="match status" value="1"/>
</dbReference>
<keyword evidence="5 8" id="KW-1133">Transmembrane helix</keyword>
<reference evidence="12" key="1">
    <citation type="submission" date="2015-05" db="EMBL/GenBank/DDBJ databases">
        <authorList>
            <person name="Manzano-Marin A."/>
        </authorList>
    </citation>
    <scope>NUCLEOTIDE SEQUENCE [LARGE SCALE GENOMIC DNA]</scope>
    <source>
        <strain evidence="12">officinalis</strain>
    </source>
</reference>
<evidence type="ECO:0000256" key="1">
    <source>
        <dbReference type="ARBA" id="ARBA00022475"/>
    </source>
</evidence>
<evidence type="ECO:0000256" key="6">
    <source>
        <dbReference type="ARBA" id="ARBA00023136"/>
    </source>
</evidence>
<dbReference type="Pfam" id="PF04354">
    <property type="entry name" value="ZipA_C"/>
    <property type="match status" value="1"/>
</dbReference>
<evidence type="ECO:0000256" key="4">
    <source>
        <dbReference type="ARBA" id="ARBA00022692"/>
    </source>
</evidence>
<dbReference type="GO" id="GO:0043093">
    <property type="term" value="P:FtsZ-dependent cytokinesis"/>
    <property type="evidence" value="ECO:0007669"/>
    <property type="project" value="UniProtKB-UniRule"/>
</dbReference>
<dbReference type="SMART" id="SM00771">
    <property type="entry name" value="ZipA_C"/>
    <property type="match status" value="1"/>
</dbReference>
<evidence type="ECO:0000259" key="10">
    <source>
        <dbReference type="SMART" id="SM00771"/>
    </source>
</evidence>
<keyword evidence="7 8" id="KW-0131">Cell cycle</keyword>
<comment type="similarity">
    <text evidence="8 9">Belongs to the ZipA family.</text>
</comment>
<dbReference type="Gene3D" id="3.30.1400.10">
    <property type="entry name" value="ZipA, C-terminal FtsZ-binding domain"/>
    <property type="match status" value="1"/>
</dbReference>
<proteinExistence type="inferred from homology"/>
<dbReference type="NCBIfam" id="TIGR02205">
    <property type="entry name" value="septum_zipA"/>
    <property type="match status" value="1"/>
</dbReference>
<dbReference type="InterPro" id="IPR036765">
    <property type="entry name" value="ZipA_FtsZ-bd_C_sf"/>
</dbReference>
<keyword evidence="2 8" id="KW-0997">Cell inner membrane</keyword>
<dbReference type="AlphaFoldDB" id="A0A0M6W956"/>
<keyword evidence="4 8" id="KW-0812">Transmembrane</keyword>
<evidence type="ECO:0000256" key="8">
    <source>
        <dbReference type="HAMAP-Rule" id="MF_00509"/>
    </source>
</evidence>
<keyword evidence="6 8" id="KW-0472">Membrane</keyword>
<evidence type="ECO:0000313" key="11">
    <source>
        <dbReference type="EMBL" id="CRK85535.1"/>
    </source>
</evidence>
<evidence type="ECO:0000256" key="7">
    <source>
        <dbReference type="ARBA" id="ARBA00023306"/>
    </source>
</evidence>
<dbReference type="Proteomes" id="UP000242301">
    <property type="component" value="Unassembled WGS sequence"/>
</dbReference>
<dbReference type="PANTHER" id="PTHR38685">
    <property type="entry name" value="CELL DIVISION PROTEIN ZIPA"/>
    <property type="match status" value="1"/>
</dbReference>
<evidence type="ECO:0000313" key="12">
    <source>
        <dbReference type="Proteomes" id="UP000242301"/>
    </source>
</evidence>
<keyword evidence="1 8" id="KW-1003">Cell membrane</keyword>
<feature type="transmembrane region" description="Helical" evidence="8">
    <location>
        <begin position="6"/>
        <end position="26"/>
    </location>
</feature>
<evidence type="ECO:0000256" key="5">
    <source>
        <dbReference type="ARBA" id="ARBA00022989"/>
    </source>
</evidence>
<evidence type="ECO:0000256" key="9">
    <source>
        <dbReference type="RuleBase" id="RU003612"/>
    </source>
</evidence>
<accession>A0A0M6W956</accession>
<dbReference type="GO" id="GO:0005886">
    <property type="term" value="C:plasma membrane"/>
    <property type="evidence" value="ECO:0007669"/>
    <property type="project" value="UniProtKB-SubCell"/>
</dbReference>
<dbReference type="GO" id="GO:0032153">
    <property type="term" value="C:cell division site"/>
    <property type="evidence" value="ECO:0007669"/>
    <property type="project" value="UniProtKB-UniRule"/>
</dbReference>
<protein>
    <recommendedName>
        <fullName evidence="8 9">Cell division protein ZipA</fullName>
    </recommendedName>
</protein>
<gene>
    <name evidence="8 11" type="primary">zipA</name>
    <name evidence="11" type="ORF">SOFFGTOCOR_0090</name>
</gene>
<evidence type="ECO:0000256" key="2">
    <source>
        <dbReference type="ARBA" id="ARBA00022519"/>
    </source>
</evidence>
<name>A0A0M6W956_9GAMM</name>
<comment type="subcellular location">
    <subcellularLocation>
        <location evidence="8">Cell inner membrane</location>
        <topology evidence="8">Single-pass type I membrane protein</topology>
    </subcellularLocation>
    <text evidence="8">Localizes to the Z ring in an FtsZ-dependent manner.</text>
</comment>
<keyword evidence="12" id="KW-1185">Reference proteome</keyword>
<keyword evidence="3 8" id="KW-0132">Cell division</keyword>
<dbReference type="InterPro" id="IPR007449">
    <property type="entry name" value="ZipA_FtsZ-bd_C"/>
</dbReference>
<comment type="function">
    <text evidence="8 9">Essential cell division protein that stabilizes the FtsZ protofilaments by cross-linking them and that serves as a cytoplasmic membrane anchor for the Z ring. Also required for the recruitment to the septal ring of downstream cell division proteins.</text>
</comment>
<comment type="subunit">
    <text evidence="8">Interacts with FtsZ via their C-terminal domains.</text>
</comment>
<dbReference type="HAMAP" id="MF_00509">
    <property type="entry name" value="ZipA"/>
    <property type="match status" value="1"/>
</dbReference>
<dbReference type="EMBL" id="CVRF01000001">
    <property type="protein sequence ID" value="CRK85535.1"/>
    <property type="molecule type" value="Genomic_DNA"/>
</dbReference>
<organism evidence="11 12">
    <name type="scientific">Candidatus Providencia siddallii</name>
    <dbReference type="NCBI Taxonomy" id="1715285"/>
    <lineage>
        <taxon>Bacteria</taxon>
        <taxon>Pseudomonadati</taxon>
        <taxon>Pseudomonadota</taxon>
        <taxon>Gammaproteobacteria</taxon>
        <taxon>Enterobacterales</taxon>
        <taxon>Morganellaceae</taxon>
        <taxon>Providencia</taxon>
    </lineage>
</organism>
<sequence length="285" mass="32369">MQDLRFILIILSVIIIVILILHGLWINNKESSQLFHNNKFMNNIKNNKELVIAKDESMLNFNLKSSNKSEDLESSKIIIKNTDELLLNKCMNNNSNIVKTVIKIKNINDDLNNKSVDISEKKNNLIDDKRENLSTHKIKFSEKKSETNNKKTVLILNVAAHKGKVLQGNALLQSIIQIGFKFGDMKIFHRHVNPSGSGPVLFSLINMVKPGSFNLDDMFEFTTLGISTFMIIPCYGEAEQNFKLMLQATQCIASDTGGIVLDDERKILTPQKIKIYYNKIKSVLN</sequence>